<dbReference type="GO" id="GO:0005829">
    <property type="term" value="C:cytosol"/>
    <property type="evidence" value="ECO:0007669"/>
    <property type="project" value="TreeGrafter"/>
</dbReference>
<dbReference type="Pfam" id="PF13419">
    <property type="entry name" value="HAD_2"/>
    <property type="match status" value="1"/>
</dbReference>
<name>A0A0U9HWZ8_9BACT</name>
<dbReference type="SFLD" id="SFLDG01129">
    <property type="entry name" value="C1.5:_HAD__Beta-PGM__Phosphata"/>
    <property type="match status" value="1"/>
</dbReference>
<dbReference type="Gene3D" id="1.10.150.240">
    <property type="entry name" value="Putative phosphatase, domain 2"/>
    <property type="match status" value="1"/>
</dbReference>
<accession>A0A0U9HWZ8</accession>
<evidence type="ECO:0000313" key="6">
    <source>
        <dbReference type="Proteomes" id="UP000054976"/>
    </source>
</evidence>
<dbReference type="EC" id="3.1.3.18" evidence="4"/>
<proteinExistence type="inferred from homology"/>
<gene>
    <name evidence="5" type="ORF">TAGGR_1392</name>
</gene>
<dbReference type="RefSeq" id="WP_059175683.1">
    <property type="nucleotide sequence ID" value="NZ_BCNO01000001.1"/>
</dbReference>
<comment type="similarity">
    <text evidence="3">Belongs to the HAD-like hydrolase superfamily. CbbY/CbbZ/Gph/YieH family.</text>
</comment>
<dbReference type="STRING" id="86166.TAGGR_1392"/>
<dbReference type="GO" id="GO:0006281">
    <property type="term" value="P:DNA repair"/>
    <property type="evidence" value="ECO:0007669"/>
    <property type="project" value="TreeGrafter"/>
</dbReference>
<evidence type="ECO:0000256" key="1">
    <source>
        <dbReference type="ARBA" id="ARBA00000830"/>
    </source>
</evidence>
<dbReference type="Proteomes" id="UP000054976">
    <property type="component" value="Unassembled WGS sequence"/>
</dbReference>
<dbReference type="SUPFAM" id="SSF56784">
    <property type="entry name" value="HAD-like"/>
    <property type="match status" value="1"/>
</dbReference>
<evidence type="ECO:0000256" key="4">
    <source>
        <dbReference type="ARBA" id="ARBA00013078"/>
    </source>
</evidence>
<keyword evidence="6" id="KW-1185">Reference proteome</keyword>
<dbReference type="InterPro" id="IPR050155">
    <property type="entry name" value="HAD-like_hydrolase_sf"/>
</dbReference>
<dbReference type="AlphaFoldDB" id="A0A0U9HWZ8"/>
<dbReference type="InterPro" id="IPR041492">
    <property type="entry name" value="HAD_2"/>
</dbReference>
<dbReference type="FunFam" id="3.40.50.1000:FF:000022">
    <property type="entry name" value="Phosphoglycolate phosphatase"/>
    <property type="match status" value="1"/>
</dbReference>
<dbReference type="InterPro" id="IPR023198">
    <property type="entry name" value="PGP-like_dom2"/>
</dbReference>
<evidence type="ECO:0000313" key="5">
    <source>
        <dbReference type="EMBL" id="GAQ94213.1"/>
    </source>
</evidence>
<dbReference type="NCBIfam" id="TIGR01549">
    <property type="entry name" value="HAD-SF-IA-v1"/>
    <property type="match status" value="1"/>
</dbReference>
<dbReference type="Gene3D" id="3.40.50.1000">
    <property type="entry name" value="HAD superfamily/HAD-like"/>
    <property type="match status" value="1"/>
</dbReference>
<reference evidence="6" key="1">
    <citation type="submission" date="2016-01" db="EMBL/GenBank/DDBJ databases">
        <title>Draft genome sequence of Thermodesulfovibrio aggregans strain TGE-P1.</title>
        <authorList>
            <person name="Sekiguchi Y."/>
            <person name="Ohashi A."/>
            <person name="Matsuura N."/>
            <person name="Tourlousse M.D."/>
        </authorList>
    </citation>
    <scope>NUCLEOTIDE SEQUENCE [LARGE SCALE GENOMIC DNA]</scope>
    <source>
        <strain evidence="6">TGE-P1</strain>
    </source>
</reference>
<comment type="caution">
    <text evidence="5">The sequence shown here is derived from an EMBL/GenBank/DDBJ whole genome shotgun (WGS) entry which is preliminary data.</text>
</comment>
<dbReference type="SFLD" id="SFLDS00003">
    <property type="entry name" value="Haloacid_Dehalogenase"/>
    <property type="match status" value="1"/>
</dbReference>
<evidence type="ECO:0000256" key="3">
    <source>
        <dbReference type="ARBA" id="ARBA00006171"/>
    </source>
</evidence>
<organism evidence="5 6">
    <name type="scientific">Thermodesulfovibrio aggregans</name>
    <dbReference type="NCBI Taxonomy" id="86166"/>
    <lineage>
        <taxon>Bacteria</taxon>
        <taxon>Pseudomonadati</taxon>
        <taxon>Nitrospirota</taxon>
        <taxon>Thermodesulfovibrionia</taxon>
        <taxon>Thermodesulfovibrionales</taxon>
        <taxon>Thermodesulfovibrionaceae</taxon>
        <taxon>Thermodesulfovibrio</taxon>
    </lineage>
</organism>
<dbReference type="PANTHER" id="PTHR43434">
    <property type="entry name" value="PHOSPHOGLYCOLATE PHOSPHATASE"/>
    <property type="match status" value="1"/>
</dbReference>
<dbReference type="PANTHER" id="PTHR43434:SF1">
    <property type="entry name" value="PHOSPHOGLYCOLATE PHOSPHATASE"/>
    <property type="match status" value="1"/>
</dbReference>
<comment type="catalytic activity">
    <reaction evidence="1">
        <text>2-phosphoglycolate + H2O = glycolate + phosphate</text>
        <dbReference type="Rhea" id="RHEA:14369"/>
        <dbReference type="ChEBI" id="CHEBI:15377"/>
        <dbReference type="ChEBI" id="CHEBI:29805"/>
        <dbReference type="ChEBI" id="CHEBI:43474"/>
        <dbReference type="ChEBI" id="CHEBI:58033"/>
        <dbReference type="EC" id="3.1.3.18"/>
    </reaction>
</comment>
<protein>
    <recommendedName>
        <fullName evidence="4">phosphoglycolate phosphatase</fullName>
        <ecNumber evidence="4">3.1.3.18</ecNumber>
    </recommendedName>
</protein>
<dbReference type="InterPro" id="IPR036412">
    <property type="entry name" value="HAD-like_sf"/>
</dbReference>
<dbReference type="InterPro" id="IPR006439">
    <property type="entry name" value="HAD-SF_hydro_IA"/>
</dbReference>
<comment type="pathway">
    <text evidence="2">Organic acid metabolism; glycolate biosynthesis; glycolate from 2-phosphoglycolate: step 1/1.</text>
</comment>
<dbReference type="EMBL" id="BCNO01000001">
    <property type="protein sequence ID" value="GAQ94213.1"/>
    <property type="molecule type" value="Genomic_DNA"/>
</dbReference>
<sequence>MVELIIFDLDGTLVDSCEDIKQALNYCLEKIGISGFSTEEVKRMVGEGVNRLIEKALKARGVNLPSNELIDCFVNYYREHMTDFSKAYPEVKETLEQLKGFKKAVVSNKLTELSVKTLENLGLLNYIDFVAGSDFFSERKPSSVPIIETIKKFNTTQDKTIIVGDSELDIMAGRSAGVKTVAVTYGYRGKELLKDADFVIDKFSDLLKIVRKL</sequence>
<dbReference type="GO" id="GO:0008967">
    <property type="term" value="F:phosphoglycolate phosphatase activity"/>
    <property type="evidence" value="ECO:0007669"/>
    <property type="project" value="UniProtKB-EC"/>
</dbReference>
<dbReference type="InterPro" id="IPR023214">
    <property type="entry name" value="HAD_sf"/>
</dbReference>
<evidence type="ECO:0000256" key="2">
    <source>
        <dbReference type="ARBA" id="ARBA00004818"/>
    </source>
</evidence>
<dbReference type="SFLD" id="SFLDG01135">
    <property type="entry name" value="C1.5.6:_HAD__Beta-PGM__Phospha"/>
    <property type="match status" value="1"/>
</dbReference>
<dbReference type="OrthoDB" id="9792518at2"/>